<dbReference type="RefSeq" id="WP_070598344.1">
    <property type="nucleotide sequence ID" value="NZ_JASODG010000002.1"/>
</dbReference>
<dbReference type="InterPro" id="IPR011060">
    <property type="entry name" value="RibuloseP-bd_barrel"/>
</dbReference>
<evidence type="ECO:0000256" key="7">
    <source>
        <dbReference type="ARBA" id="ARBA00023277"/>
    </source>
</evidence>
<dbReference type="EMBL" id="QMHM01000004">
    <property type="protein sequence ID" value="RAV80573.1"/>
    <property type="molecule type" value="Genomic_DNA"/>
</dbReference>
<dbReference type="GO" id="GO:0043801">
    <property type="term" value="F:hexulose-6-phosphate synthase activity"/>
    <property type="evidence" value="ECO:0007669"/>
    <property type="project" value="UniProtKB-EC"/>
</dbReference>
<evidence type="ECO:0000256" key="1">
    <source>
        <dbReference type="ARBA" id="ARBA00000718"/>
    </source>
</evidence>
<sequence>MSLPKLQIACDHNDLPSALADIKAVGEIVDIIEAGTILLLQEGSEAVRCFRALYPDKLIVADPKCADAGGTVAANFNSAGANFMTCICSATIPTMEAAAKEIESVQVELYGDWTYEQAQQWLDAGIDQAIYHQSRDALLAGETWGEKDLNKVKKLTEMGFKVSVTGGLNVDILDLFKGVDVYCFIAGRGITQADDPAQAATDFQNKIKEIWG</sequence>
<accession>A0A2I1L682</accession>
<dbReference type="Gene3D" id="3.20.20.70">
    <property type="entry name" value="Aldolase class I"/>
    <property type="match status" value="1"/>
</dbReference>
<dbReference type="GO" id="GO:0033982">
    <property type="term" value="F:3-dehydro-L-gulonate-6-phosphate decarboxylase activity"/>
    <property type="evidence" value="ECO:0007669"/>
    <property type="project" value="TreeGrafter"/>
</dbReference>
<protein>
    <recommendedName>
        <fullName evidence="4">3-hexulose-6-phosphate synthase</fullName>
        <ecNumber evidence="4">4.1.2.43</ecNumber>
    </recommendedName>
</protein>
<evidence type="ECO:0000256" key="4">
    <source>
        <dbReference type="ARBA" id="ARBA00012890"/>
    </source>
</evidence>
<dbReference type="SMART" id="SM00934">
    <property type="entry name" value="OMPdecase"/>
    <property type="match status" value="1"/>
</dbReference>
<gene>
    <name evidence="9" type="primary">ulaD</name>
    <name evidence="9" type="ORF">DBT54_02745</name>
</gene>
<evidence type="ECO:0000256" key="6">
    <source>
        <dbReference type="ARBA" id="ARBA00023239"/>
    </source>
</evidence>
<dbReference type="GO" id="GO:0004590">
    <property type="term" value="F:orotidine-5'-phosphate decarboxylase activity"/>
    <property type="evidence" value="ECO:0007669"/>
    <property type="project" value="InterPro"/>
</dbReference>
<proteinExistence type="inferred from homology"/>
<reference evidence="9 10" key="1">
    <citation type="submission" date="2018-04" db="EMBL/GenBank/DDBJ databases">
        <title>Aerococcus urinae genomes.</title>
        <authorList>
            <person name="Hilt E."/>
            <person name="Gilbert N.M."/>
            <person name="Thomas-White K."/>
            <person name="Putonti C."/>
            <person name="Lewis A.L."/>
            <person name="Visck K.L."/>
            <person name="Wolfe A.J."/>
        </authorList>
    </citation>
    <scope>NUCLEOTIDE SEQUENCE [LARGE SCALE GENOMIC DNA]</scope>
    <source>
        <strain evidence="9 10">UMB7480</strain>
    </source>
</reference>
<evidence type="ECO:0000313" key="9">
    <source>
        <dbReference type="EMBL" id="RAV80573.1"/>
    </source>
</evidence>
<dbReference type="GO" id="GO:0006207">
    <property type="term" value="P:'de novo' pyrimidine nucleobase biosynthetic process"/>
    <property type="evidence" value="ECO:0007669"/>
    <property type="project" value="InterPro"/>
</dbReference>
<dbReference type="AlphaFoldDB" id="A0A2I1L682"/>
<dbReference type="CDD" id="cd04726">
    <property type="entry name" value="KGPDC_HPS"/>
    <property type="match status" value="1"/>
</dbReference>
<dbReference type="Proteomes" id="UP000251923">
    <property type="component" value="Unassembled WGS sequence"/>
</dbReference>
<comment type="similarity">
    <text evidence="3">Belongs to the HPS/KGPDC family. HPS subfamily.</text>
</comment>
<dbReference type="GO" id="GO:0019854">
    <property type="term" value="P:L-ascorbic acid catabolic process"/>
    <property type="evidence" value="ECO:0007669"/>
    <property type="project" value="TreeGrafter"/>
</dbReference>
<comment type="pathway">
    <text evidence="2">One-carbon metabolism; formaldehyde assimilation via RuMP pathway; D-fructose 6-phosphate from D-ribulose 5-phosphate and formaldehyde: step 1/2.</text>
</comment>
<comment type="catalytic activity">
    <reaction evidence="1">
        <text>D-ribulose 5-phosphate + formaldehyde = D-arabino-hex-3-ulose 6-phosphate</text>
        <dbReference type="Rhea" id="RHEA:25201"/>
        <dbReference type="ChEBI" id="CHEBI:16842"/>
        <dbReference type="ChEBI" id="CHEBI:58121"/>
        <dbReference type="ChEBI" id="CHEBI:58542"/>
        <dbReference type="EC" id="4.1.2.43"/>
    </reaction>
</comment>
<dbReference type="EC" id="4.1.2.43" evidence="4"/>
<dbReference type="PANTHER" id="PTHR35039">
    <property type="entry name" value="3-KETO-L-GULONATE-6-PHOSPHATE DECARBOXYLASE SGBH-RELATED"/>
    <property type="match status" value="1"/>
</dbReference>
<evidence type="ECO:0000256" key="5">
    <source>
        <dbReference type="ARBA" id="ARBA00022563"/>
    </source>
</evidence>
<dbReference type="InterPro" id="IPR013785">
    <property type="entry name" value="Aldolase_TIM"/>
</dbReference>
<organism evidence="9 10">
    <name type="scientific">Aerococcus urinae</name>
    <dbReference type="NCBI Taxonomy" id="1376"/>
    <lineage>
        <taxon>Bacteria</taxon>
        <taxon>Bacillati</taxon>
        <taxon>Bacillota</taxon>
        <taxon>Bacilli</taxon>
        <taxon>Lactobacillales</taxon>
        <taxon>Aerococcaceae</taxon>
        <taxon>Aerococcus</taxon>
    </lineage>
</organism>
<evidence type="ECO:0000256" key="2">
    <source>
        <dbReference type="ARBA" id="ARBA00005014"/>
    </source>
</evidence>
<evidence type="ECO:0000313" key="10">
    <source>
        <dbReference type="Proteomes" id="UP000251923"/>
    </source>
</evidence>
<dbReference type="SUPFAM" id="SSF51366">
    <property type="entry name" value="Ribulose-phoshate binding barrel"/>
    <property type="match status" value="1"/>
</dbReference>
<keyword evidence="7" id="KW-0119">Carbohydrate metabolism</keyword>
<dbReference type="PANTHER" id="PTHR35039:SF3">
    <property type="entry name" value="3-KETO-L-GULONATE-6-PHOSPHATE DECARBOXYLASE SGBH-RELATED"/>
    <property type="match status" value="1"/>
</dbReference>
<keyword evidence="6 9" id="KW-0456">Lyase</keyword>
<dbReference type="GO" id="GO:0006730">
    <property type="term" value="P:one-carbon metabolic process"/>
    <property type="evidence" value="ECO:0007669"/>
    <property type="project" value="UniProtKB-KW"/>
</dbReference>
<dbReference type="NCBIfam" id="NF009832">
    <property type="entry name" value="PRK13306.1"/>
    <property type="match status" value="1"/>
</dbReference>
<comment type="caution">
    <text evidence="9">The sequence shown here is derived from an EMBL/GenBank/DDBJ whole genome shotgun (WGS) entry which is preliminary data.</text>
</comment>
<evidence type="ECO:0000259" key="8">
    <source>
        <dbReference type="SMART" id="SM00934"/>
    </source>
</evidence>
<keyword evidence="5" id="KW-0554">One-carbon metabolism</keyword>
<feature type="domain" description="Orotidine 5'-phosphate decarboxylase" evidence="8">
    <location>
        <begin position="5"/>
        <end position="203"/>
    </location>
</feature>
<name>A0A2I1L682_9LACT</name>
<dbReference type="Pfam" id="PF00215">
    <property type="entry name" value="OMPdecase"/>
    <property type="match status" value="1"/>
</dbReference>
<dbReference type="FunFam" id="3.20.20.70:FF:000022">
    <property type="entry name" value="3-keto-L-gulonate-6-phosphate decarboxylase UlaD"/>
    <property type="match status" value="1"/>
</dbReference>
<evidence type="ECO:0000256" key="3">
    <source>
        <dbReference type="ARBA" id="ARBA00006350"/>
    </source>
</evidence>
<dbReference type="InterPro" id="IPR001754">
    <property type="entry name" value="OMPdeCOase_dom"/>
</dbReference>
<dbReference type="InterPro" id="IPR041710">
    <property type="entry name" value="HPS/KGPDC"/>
</dbReference>